<gene>
    <name evidence="2" type="primary">PWP1</name>
</gene>
<reference evidence="2" key="1">
    <citation type="submission" date="2025-08" db="UniProtKB">
        <authorList>
            <consortium name="Ensembl"/>
        </authorList>
    </citation>
    <scope>IDENTIFICATION</scope>
</reference>
<keyword evidence="3" id="KW-1185">Reference proteome</keyword>
<feature type="region of interest" description="Disordered" evidence="1">
    <location>
        <begin position="61"/>
        <end position="86"/>
    </location>
</feature>
<dbReference type="PANTHER" id="PTHR14091:SF0">
    <property type="entry name" value="PERIODIC TRYPTOPHAN PROTEIN 1 HOMOLOG"/>
    <property type="match status" value="1"/>
</dbReference>
<dbReference type="GO" id="GO:0006364">
    <property type="term" value="P:rRNA processing"/>
    <property type="evidence" value="ECO:0007669"/>
    <property type="project" value="InterPro"/>
</dbReference>
<dbReference type="GO" id="GO:1990889">
    <property type="term" value="F:histone H4K20me3 reader activity"/>
    <property type="evidence" value="ECO:0007669"/>
    <property type="project" value="Ensembl"/>
</dbReference>
<dbReference type="Ensembl" id="ENSTMTT00000023387.1">
    <property type="protein sequence ID" value="ENSTMTP00000022585.1"/>
    <property type="gene ID" value="ENSTMTG00000016520.1"/>
</dbReference>
<organism evidence="2 3">
    <name type="scientific">Terrapene triunguis</name>
    <name type="common">Three-toed box turtle</name>
    <dbReference type="NCBI Taxonomy" id="2587831"/>
    <lineage>
        <taxon>Eukaryota</taxon>
        <taxon>Metazoa</taxon>
        <taxon>Chordata</taxon>
        <taxon>Craniata</taxon>
        <taxon>Vertebrata</taxon>
        <taxon>Euteleostomi</taxon>
        <taxon>Archelosauria</taxon>
        <taxon>Testudinata</taxon>
        <taxon>Testudines</taxon>
        <taxon>Cryptodira</taxon>
        <taxon>Durocryptodira</taxon>
        <taxon>Testudinoidea</taxon>
        <taxon>Emydidae</taxon>
        <taxon>Terrapene</taxon>
    </lineage>
</organism>
<dbReference type="GO" id="GO:0045892">
    <property type="term" value="P:negative regulation of DNA-templated transcription"/>
    <property type="evidence" value="ECO:0007669"/>
    <property type="project" value="Ensembl"/>
</dbReference>
<evidence type="ECO:0000313" key="3">
    <source>
        <dbReference type="Proteomes" id="UP000472274"/>
    </source>
</evidence>
<dbReference type="GO" id="GO:0005794">
    <property type="term" value="C:Golgi apparatus"/>
    <property type="evidence" value="ECO:0007669"/>
    <property type="project" value="Ensembl"/>
</dbReference>
<reference evidence="2" key="2">
    <citation type="submission" date="2025-09" db="UniProtKB">
        <authorList>
            <consortium name="Ensembl"/>
        </authorList>
    </citation>
    <scope>IDENTIFICATION</scope>
</reference>
<dbReference type="GeneTree" id="ENSGT00390000017324"/>
<dbReference type="GO" id="GO:0005730">
    <property type="term" value="C:nucleolus"/>
    <property type="evidence" value="ECO:0007669"/>
    <property type="project" value="Ensembl"/>
</dbReference>
<dbReference type="Proteomes" id="UP000472274">
    <property type="component" value="Unplaced"/>
</dbReference>
<dbReference type="AlphaFoldDB" id="A0A674JML3"/>
<dbReference type="InParanoid" id="A0A674JML3"/>
<name>A0A674JML3_9SAUR</name>
<dbReference type="GO" id="GO:2000738">
    <property type="term" value="P:positive regulation of stem cell differentiation"/>
    <property type="evidence" value="ECO:0007669"/>
    <property type="project" value="Ensembl"/>
</dbReference>
<feature type="compositionally biased region" description="Acidic residues" evidence="1">
    <location>
        <begin position="72"/>
        <end position="86"/>
    </location>
</feature>
<dbReference type="PANTHER" id="PTHR14091">
    <property type="entry name" value="PERIODIC TRYPTOPHAN PROTEIN 1"/>
    <property type="match status" value="1"/>
</dbReference>
<protein>
    <submittedName>
        <fullName evidence="2">PWP1 homolog, endonuclein</fullName>
    </submittedName>
</protein>
<evidence type="ECO:0000313" key="2">
    <source>
        <dbReference type="Ensembl" id="ENSTMTP00000022585.1"/>
    </source>
</evidence>
<dbReference type="InterPro" id="IPR044285">
    <property type="entry name" value="PWP1"/>
</dbReference>
<evidence type="ECO:0000256" key="1">
    <source>
        <dbReference type="SAM" id="MobiDB-lite"/>
    </source>
</evidence>
<sequence>MSCPVTCAAWVRRGVARGTPDKVRLSAEELKRFIGEAAETLREEVDGSDEEEHGQAAEDIMDVASGETVEPPQEDGDQEEDTEKLNDDELAEYGLDKYDEEENTDAVSLGDTLAGLTVYGSNERDPYVTIKDTEQYEQEDFLIKPSDNLIICGRVDKDHCSLEVHLYNHEEDSFYVHHDILLPAYPLSVEWLNFDPNPDESPGNYVAVGNMTPVIEIWDLDIVDSLEPVFSLGSKKEKKKKKKKGKKVNNACLLICLDCKSC</sequence>
<dbReference type="GO" id="GO:0140713">
    <property type="term" value="F:histone chaperone activity"/>
    <property type="evidence" value="ECO:0007669"/>
    <property type="project" value="Ensembl"/>
</dbReference>
<accession>A0A674JML3</accession>
<proteinExistence type="predicted"/>
<dbReference type="GO" id="GO:1901838">
    <property type="term" value="P:positive regulation of transcription of nucleolar large rRNA by RNA polymerase I"/>
    <property type="evidence" value="ECO:0007669"/>
    <property type="project" value="Ensembl"/>
</dbReference>